<evidence type="ECO:0000313" key="2">
    <source>
        <dbReference type="EMBL" id="SUV28594.1"/>
    </source>
</evidence>
<feature type="transmembrane region" description="Helical" evidence="1">
    <location>
        <begin position="27"/>
        <end position="48"/>
    </location>
</feature>
<protein>
    <submittedName>
        <fullName evidence="2">Inner membrane protein ybaN</fullName>
    </submittedName>
</protein>
<sequence length="143" mass="16472">MSPRCSSKSTKNTGIDSYLFYFCNMKALYILFGTLSLILGIIGIFLPLLPTTPFLLLTAALYVRSSPRLYNWLLHQKYLGNYIRNFRENKAIPLRAKIVSVSLIWITILNCVFFIAPYWWLKILLLLIAAGTSYHILSFKTLK</sequence>
<organism evidence="2 3">
    <name type="scientific">Bacteroides eggerthii</name>
    <dbReference type="NCBI Taxonomy" id="28111"/>
    <lineage>
        <taxon>Bacteria</taxon>
        <taxon>Pseudomonadati</taxon>
        <taxon>Bacteroidota</taxon>
        <taxon>Bacteroidia</taxon>
        <taxon>Bacteroidales</taxon>
        <taxon>Bacteroidaceae</taxon>
        <taxon>Bacteroides</taxon>
    </lineage>
</organism>
<reference evidence="2 3" key="1">
    <citation type="submission" date="2018-06" db="EMBL/GenBank/DDBJ databases">
        <authorList>
            <consortium name="Pathogen Informatics"/>
            <person name="Doyle S."/>
        </authorList>
    </citation>
    <scope>NUCLEOTIDE SEQUENCE [LARGE SCALE GENOMIC DNA]</scope>
    <source>
        <strain evidence="2 3">NCTC11155</strain>
    </source>
</reference>
<dbReference type="PIRSF" id="PIRSF016789">
    <property type="entry name" value="DUF454"/>
    <property type="match status" value="1"/>
</dbReference>
<dbReference type="GO" id="GO:0005886">
    <property type="term" value="C:plasma membrane"/>
    <property type="evidence" value="ECO:0007669"/>
    <property type="project" value="TreeGrafter"/>
</dbReference>
<accession>A0A380YIL5</accession>
<name>A0A380YIL5_9BACE</name>
<dbReference type="PANTHER" id="PTHR35813:SF1">
    <property type="entry name" value="INNER MEMBRANE PROTEIN YBAN"/>
    <property type="match status" value="1"/>
</dbReference>
<dbReference type="AlphaFoldDB" id="A0A380YIL5"/>
<gene>
    <name evidence="2" type="primary">ybaN</name>
    <name evidence="2" type="ORF">NCTC11155_00544</name>
</gene>
<proteinExistence type="predicted"/>
<dbReference type="PANTHER" id="PTHR35813">
    <property type="entry name" value="INNER MEMBRANE PROTEIN YBAN"/>
    <property type="match status" value="1"/>
</dbReference>
<evidence type="ECO:0000313" key="3">
    <source>
        <dbReference type="Proteomes" id="UP000254424"/>
    </source>
</evidence>
<keyword evidence="1" id="KW-1133">Transmembrane helix</keyword>
<dbReference type="EMBL" id="UFSX01000001">
    <property type="protein sequence ID" value="SUV28594.1"/>
    <property type="molecule type" value="Genomic_DNA"/>
</dbReference>
<dbReference type="STRING" id="483216.BACEGG_01397"/>
<feature type="transmembrane region" description="Helical" evidence="1">
    <location>
        <begin position="94"/>
        <end position="115"/>
    </location>
</feature>
<keyword evidence="1" id="KW-0812">Transmembrane</keyword>
<dbReference type="InterPro" id="IPR007401">
    <property type="entry name" value="DUF454"/>
</dbReference>
<dbReference type="Pfam" id="PF04304">
    <property type="entry name" value="DUF454"/>
    <property type="match status" value="1"/>
</dbReference>
<keyword evidence="1" id="KW-0472">Membrane</keyword>
<evidence type="ECO:0000256" key="1">
    <source>
        <dbReference type="SAM" id="Phobius"/>
    </source>
</evidence>
<dbReference type="Proteomes" id="UP000254424">
    <property type="component" value="Unassembled WGS sequence"/>
</dbReference>